<keyword evidence="2 9" id="KW-0813">Transport</keyword>
<gene>
    <name evidence="9 11" type="primary">tatB</name>
    <name evidence="11" type="ORF">QFW81_14040</name>
</gene>
<comment type="function">
    <text evidence="9">Part of the twin-arginine translocation (Tat) system that transports large folded proteins containing a characteristic twin-arginine motif in their signal peptide across membranes. Together with TatC, TatB is part of a receptor directly interacting with Tat signal peptides. TatB may form an oligomeric binding site that transiently accommodates folded Tat precursor proteins before their translocation.</text>
</comment>
<keyword evidence="7 9" id="KW-0811">Translocation</keyword>
<evidence type="ECO:0000256" key="8">
    <source>
        <dbReference type="ARBA" id="ARBA00023136"/>
    </source>
</evidence>
<evidence type="ECO:0000256" key="7">
    <source>
        <dbReference type="ARBA" id="ARBA00023010"/>
    </source>
</evidence>
<dbReference type="Proteomes" id="UP001156873">
    <property type="component" value="Unassembled WGS sequence"/>
</dbReference>
<evidence type="ECO:0000256" key="9">
    <source>
        <dbReference type="HAMAP-Rule" id="MF_00237"/>
    </source>
</evidence>
<comment type="caution">
    <text evidence="11">The sequence shown here is derived from an EMBL/GenBank/DDBJ whole genome shotgun (WGS) entry which is preliminary data.</text>
</comment>
<reference evidence="11 12" key="1">
    <citation type="submission" date="2023-04" db="EMBL/GenBank/DDBJ databases">
        <title>Luteimonas sp. M1R5S59.</title>
        <authorList>
            <person name="Sun J.-Q."/>
        </authorList>
    </citation>
    <scope>NUCLEOTIDE SEQUENCE [LARGE SCALE GENOMIC DNA]</scope>
    <source>
        <strain evidence="11 12">M1R5S59</strain>
    </source>
</reference>
<evidence type="ECO:0000256" key="2">
    <source>
        <dbReference type="ARBA" id="ARBA00022448"/>
    </source>
</evidence>
<protein>
    <recommendedName>
        <fullName evidence="9">Sec-independent protein translocase protein TatB</fullName>
    </recommendedName>
</protein>
<sequence>MFDIGFTELLLIAVVALVVLGPERLPKAARFAGLWVRRARAQWFSVKSELERELAAEELKRSLHDAKQAASRLQDTMRETEDEVQAKVRAAEAEARREIESMRRQASGAPGATAAAPSLPAAAQEEAATRARRFDAPPATDPPPLAHEDATDAGEAPAPADASTGAEDAPLRETPAPAEPPRQAGLPGFAHDTDPDDGRGR</sequence>
<evidence type="ECO:0000256" key="6">
    <source>
        <dbReference type="ARBA" id="ARBA00022989"/>
    </source>
</evidence>
<evidence type="ECO:0000256" key="4">
    <source>
        <dbReference type="ARBA" id="ARBA00022692"/>
    </source>
</evidence>
<dbReference type="Gene3D" id="1.20.5.3310">
    <property type="match status" value="1"/>
</dbReference>
<evidence type="ECO:0000256" key="10">
    <source>
        <dbReference type="SAM" id="MobiDB-lite"/>
    </source>
</evidence>
<dbReference type="EMBL" id="JARXRO010000020">
    <property type="protein sequence ID" value="MDH5835033.1"/>
    <property type="molecule type" value="Genomic_DNA"/>
</dbReference>
<evidence type="ECO:0000313" key="11">
    <source>
        <dbReference type="EMBL" id="MDH5835033.1"/>
    </source>
</evidence>
<evidence type="ECO:0000313" key="12">
    <source>
        <dbReference type="Proteomes" id="UP001156873"/>
    </source>
</evidence>
<feature type="compositionally biased region" description="Basic and acidic residues" evidence="10">
    <location>
        <begin position="75"/>
        <end position="103"/>
    </location>
</feature>
<keyword evidence="4 9" id="KW-0812">Transmembrane</keyword>
<feature type="compositionally biased region" description="Low complexity" evidence="10">
    <location>
        <begin position="104"/>
        <end position="126"/>
    </location>
</feature>
<dbReference type="InterPro" id="IPR018448">
    <property type="entry name" value="TatB"/>
</dbReference>
<accession>A0ABT6JX11</accession>
<feature type="region of interest" description="Disordered" evidence="10">
    <location>
        <begin position="70"/>
        <end position="201"/>
    </location>
</feature>
<keyword evidence="6 9" id="KW-1133">Transmembrane helix</keyword>
<keyword evidence="8 9" id="KW-0472">Membrane</keyword>
<keyword evidence="5 9" id="KW-0653">Protein transport</keyword>
<dbReference type="PRINTS" id="PR01506">
    <property type="entry name" value="TATBPROTEIN"/>
</dbReference>
<organism evidence="11 12">
    <name type="scientific">Luteimonas kalidii</name>
    <dbReference type="NCBI Taxonomy" id="3042025"/>
    <lineage>
        <taxon>Bacteria</taxon>
        <taxon>Pseudomonadati</taxon>
        <taxon>Pseudomonadota</taxon>
        <taxon>Gammaproteobacteria</taxon>
        <taxon>Lysobacterales</taxon>
        <taxon>Lysobacteraceae</taxon>
        <taxon>Luteimonas</taxon>
    </lineage>
</organism>
<comment type="subcellular location">
    <subcellularLocation>
        <location evidence="9">Cell membrane</location>
        <topology evidence="9">Single-pass membrane protein</topology>
    </subcellularLocation>
    <subcellularLocation>
        <location evidence="1">Membrane</location>
        <topology evidence="1">Single-pass membrane protein</topology>
    </subcellularLocation>
</comment>
<evidence type="ECO:0000256" key="5">
    <source>
        <dbReference type="ARBA" id="ARBA00022927"/>
    </source>
</evidence>
<dbReference type="RefSeq" id="WP_280579643.1">
    <property type="nucleotide sequence ID" value="NZ_JARXRO010000020.1"/>
</dbReference>
<dbReference type="PANTHER" id="PTHR33162">
    <property type="entry name" value="SEC-INDEPENDENT PROTEIN TRANSLOCASE PROTEIN TATA, CHLOROPLASTIC"/>
    <property type="match status" value="1"/>
</dbReference>
<evidence type="ECO:0000256" key="1">
    <source>
        <dbReference type="ARBA" id="ARBA00004167"/>
    </source>
</evidence>
<dbReference type="HAMAP" id="MF_00237">
    <property type="entry name" value="TatB"/>
    <property type="match status" value="1"/>
</dbReference>
<dbReference type="InterPro" id="IPR003369">
    <property type="entry name" value="TatA/B/E"/>
</dbReference>
<dbReference type="NCBIfam" id="TIGR01410">
    <property type="entry name" value="tatB"/>
    <property type="match status" value="1"/>
</dbReference>
<feature type="compositionally biased region" description="Basic and acidic residues" evidence="10">
    <location>
        <begin position="191"/>
        <end position="201"/>
    </location>
</feature>
<dbReference type="Pfam" id="PF02416">
    <property type="entry name" value="TatA_B_E"/>
    <property type="match status" value="1"/>
</dbReference>
<comment type="subunit">
    <text evidence="9">The Tat system comprises two distinct complexes: a TatABC complex, containing multiple copies of TatA, TatB and TatC subunits, and a separate TatA complex, containing only TatA subunits. Substrates initially bind to the TatABC complex, which probably triggers association of the separate TatA complex to form the active translocon.</text>
</comment>
<dbReference type="PANTHER" id="PTHR33162:SF1">
    <property type="entry name" value="SEC-INDEPENDENT PROTEIN TRANSLOCASE PROTEIN TATA, CHLOROPLASTIC"/>
    <property type="match status" value="1"/>
</dbReference>
<keyword evidence="3 9" id="KW-1003">Cell membrane</keyword>
<comment type="similarity">
    <text evidence="9">Belongs to the TatB family.</text>
</comment>
<keyword evidence="12" id="KW-1185">Reference proteome</keyword>
<proteinExistence type="inferred from homology"/>
<evidence type="ECO:0000256" key="3">
    <source>
        <dbReference type="ARBA" id="ARBA00022475"/>
    </source>
</evidence>
<name>A0ABT6JX11_9GAMM</name>